<gene>
    <name evidence="1" type="ORF">MUK42_33905</name>
</gene>
<name>A0A9E7JYK3_9LILI</name>
<proteinExistence type="predicted"/>
<dbReference type="Proteomes" id="UP001055439">
    <property type="component" value="Chromosome 4"/>
</dbReference>
<evidence type="ECO:0000313" key="2">
    <source>
        <dbReference type="Proteomes" id="UP001055439"/>
    </source>
</evidence>
<sequence>MGKLVAETEVGVGLTPPYHQYLAVLGDSATWRTTEVGAALVSGHRHEMNRVEHGVACEM</sequence>
<dbReference type="AlphaFoldDB" id="A0A9E7JYK3"/>
<evidence type="ECO:0000313" key="1">
    <source>
        <dbReference type="EMBL" id="URD97036.1"/>
    </source>
</evidence>
<organism evidence="1 2">
    <name type="scientific">Musa troglodytarum</name>
    <name type="common">fe'i banana</name>
    <dbReference type="NCBI Taxonomy" id="320322"/>
    <lineage>
        <taxon>Eukaryota</taxon>
        <taxon>Viridiplantae</taxon>
        <taxon>Streptophyta</taxon>
        <taxon>Embryophyta</taxon>
        <taxon>Tracheophyta</taxon>
        <taxon>Spermatophyta</taxon>
        <taxon>Magnoliopsida</taxon>
        <taxon>Liliopsida</taxon>
        <taxon>Zingiberales</taxon>
        <taxon>Musaceae</taxon>
        <taxon>Musa</taxon>
    </lineage>
</organism>
<accession>A0A9E7JYK3</accession>
<protein>
    <submittedName>
        <fullName evidence="1">Uncharacterized protein</fullName>
    </submittedName>
</protein>
<reference evidence="1" key="1">
    <citation type="submission" date="2022-05" db="EMBL/GenBank/DDBJ databases">
        <title>The Musa troglodytarum L. genome provides insights into the mechanism of non-climacteric behaviour and enrichment of carotenoids.</title>
        <authorList>
            <person name="Wang J."/>
        </authorList>
    </citation>
    <scope>NUCLEOTIDE SEQUENCE</scope>
    <source>
        <tissue evidence="1">Leaf</tissue>
    </source>
</reference>
<keyword evidence="2" id="KW-1185">Reference proteome</keyword>
<dbReference type="EMBL" id="CP097506">
    <property type="protein sequence ID" value="URD97036.1"/>
    <property type="molecule type" value="Genomic_DNA"/>
</dbReference>